<name>A0ABR9IZB0_RHIVS</name>
<evidence type="ECO:0000313" key="1">
    <source>
        <dbReference type="EMBL" id="MBE1508117.1"/>
    </source>
</evidence>
<evidence type="ECO:0000313" key="2">
    <source>
        <dbReference type="Proteomes" id="UP000620262"/>
    </source>
</evidence>
<organism evidence="1 2">
    <name type="scientific">Rhizobium viscosum</name>
    <name type="common">Arthrobacter viscosus</name>
    <dbReference type="NCBI Taxonomy" id="1673"/>
    <lineage>
        <taxon>Bacteria</taxon>
        <taxon>Pseudomonadati</taxon>
        <taxon>Pseudomonadota</taxon>
        <taxon>Alphaproteobacteria</taxon>
        <taxon>Hyphomicrobiales</taxon>
        <taxon>Rhizobiaceae</taxon>
        <taxon>Rhizobium/Agrobacterium group</taxon>
        <taxon>Rhizobium</taxon>
    </lineage>
</organism>
<comment type="caution">
    <text evidence="1">The sequence shown here is derived from an EMBL/GenBank/DDBJ whole genome shotgun (WGS) entry which is preliminary data.</text>
</comment>
<keyword evidence="2" id="KW-1185">Reference proteome</keyword>
<sequence>MKRDAKTDETKNAVDLTERYRPVGLGAVRAAYSVGPARKAASIKDDASARLLLPEHAPD</sequence>
<dbReference type="Proteomes" id="UP000620262">
    <property type="component" value="Unassembled WGS sequence"/>
</dbReference>
<reference evidence="1 2" key="1">
    <citation type="submission" date="2020-10" db="EMBL/GenBank/DDBJ databases">
        <title>Sequencing the genomes of 1000 actinobacteria strains.</title>
        <authorList>
            <person name="Klenk H.-P."/>
        </authorList>
    </citation>
    <scope>NUCLEOTIDE SEQUENCE [LARGE SCALE GENOMIC DNA]</scope>
    <source>
        <strain evidence="1 2">DSM 7307</strain>
    </source>
</reference>
<protein>
    <submittedName>
        <fullName evidence="1">Uncharacterized protein</fullName>
    </submittedName>
</protein>
<dbReference type="EMBL" id="JADBEC010000002">
    <property type="protein sequence ID" value="MBE1508117.1"/>
    <property type="molecule type" value="Genomic_DNA"/>
</dbReference>
<gene>
    <name evidence="1" type="ORF">H4W29_005362</name>
</gene>
<proteinExistence type="predicted"/>
<accession>A0ABR9IZB0</accession>